<keyword evidence="2" id="KW-1185">Reference proteome</keyword>
<accession>A0AAN8KP29</accession>
<sequence length="62" mass="6837">MSTTRSWAGALMTSTVPQCKAVCVEAGMIALRRGATELNHEDYMEGILEVQAKKKANLQYYA</sequence>
<evidence type="ECO:0000313" key="2">
    <source>
        <dbReference type="Proteomes" id="UP001356427"/>
    </source>
</evidence>
<organism evidence="1 2">
    <name type="scientific">Coregonus suidteri</name>
    <dbReference type="NCBI Taxonomy" id="861788"/>
    <lineage>
        <taxon>Eukaryota</taxon>
        <taxon>Metazoa</taxon>
        <taxon>Chordata</taxon>
        <taxon>Craniata</taxon>
        <taxon>Vertebrata</taxon>
        <taxon>Euteleostomi</taxon>
        <taxon>Actinopterygii</taxon>
        <taxon>Neopterygii</taxon>
        <taxon>Teleostei</taxon>
        <taxon>Protacanthopterygii</taxon>
        <taxon>Salmoniformes</taxon>
        <taxon>Salmonidae</taxon>
        <taxon>Coregoninae</taxon>
        <taxon>Coregonus</taxon>
    </lineage>
</organism>
<dbReference type="AlphaFoldDB" id="A0AAN8KP29"/>
<dbReference type="Proteomes" id="UP001356427">
    <property type="component" value="Unassembled WGS sequence"/>
</dbReference>
<dbReference type="EMBL" id="JAGTTL010000035">
    <property type="protein sequence ID" value="KAK6294748.1"/>
    <property type="molecule type" value="Genomic_DNA"/>
</dbReference>
<proteinExistence type="predicted"/>
<evidence type="ECO:0000313" key="1">
    <source>
        <dbReference type="EMBL" id="KAK6294748.1"/>
    </source>
</evidence>
<gene>
    <name evidence="1" type="ORF">J4Q44_G00355780</name>
</gene>
<name>A0AAN8KP29_9TELE</name>
<protein>
    <submittedName>
        <fullName evidence="1">Uncharacterized protein</fullName>
    </submittedName>
</protein>
<comment type="caution">
    <text evidence="1">The sequence shown here is derived from an EMBL/GenBank/DDBJ whole genome shotgun (WGS) entry which is preliminary data.</text>
</comment>
<dbReference type="Gene3D" id="1.10.8.60">
    <property type="match status" value="1"/>
</dbReference>
<reference evidence="1 2" key="1">
    <citation type="submission" date="2021-04" db="EMBL/GenBank/DDBJ databases">
        <authorList>
            <person name="De Guttry C."/>
            <person name="Zahm M."/>
            <person name="Klopp C."/>
            <person name="Cabau C."/>
            <person name="Louis A."/>
            <person name="Berthelot C."/>
            <person name="Parey E."/>
            <person name="Roest Crollius H."/>
            <person name="Montfort J."/>
            <person name="Robinson-Rechavi M."/>
            <person name="Bucao C."/>
            <person name="Bouchez O."/>
            <person name="Gislard M."/>
            <person name="Lluch J."/>
            <person name="Milhes M."/>
            <person name="Lampietro C."/>
            <person name="Lopez Roques C."/>
            <person name="Donnadieu C."/>
            <person name="Braasch I."/>
            <person name="Desvignes T."/>
            <person name="Postlethwait J."/>
            <person name="Bobe J."/>
            <person name="Wedekind C."/>
            <person name="Guiguen Y."/>
        </authorList>
    </citation>
    <scope>NUCLEOTIDE SEQUENCE [LARGE SCALE GENOMIC DNA]</scope>
    <source>
        <strain evidence="1">Cs_M1</strain>
        <tissue evidence="1">Blood</tissue>
    </source>
</reference>